<feature type="signal peptide" evidence="2">
    <location>
        <begin position="1"/>
        <end position="28"/>
    </location>
</feature>
<evidence type="ECO:0000313" key="4">
    <source>
        <dbReference type="Proteomes" id="UP001156873"/>
    </source>
</evidence>
<reference evidence="3 4" key="1">
    <citation type="submission" date="2023-04" db="EMBL/GenBank/DDBJ databases">
        <title>Luteimonas sp. M1R5S59.</title>
        <authorList>
            <person name="Sun J.-Q."/>
        </authorList>
    </citation>
    <scope>NUCLEOTIDE SEQUENCE [LARGE SCALE GENOMIC DNA]</scope>
    <source>
        <strain evidence="3 4">M1R5S59</strain>
    </source>
</reference>
<dbReference type="Gene3D" id="1.25.40.10">
    <property type="entry name" value="Tetratricopeptide repeat domain"/>
    <property type="match status" value="2"/>
</dbReference>
<keyword evidence="2" id="KW-0732">Signal</keyword>
<dbReference type="InterPro" id="IPR011990">
    <property type="entry name" value="TPR-like_helical_dom_sf"/>
</dbReference>
<dbReference type="PANTHER" id="PTHR47934">
    <property type="entry name" value="PENTATRICOPEPTIDE REPEAT-CONTAINING PROTEIN PET309, MITOCHONDRIAL"/>
    <property type="match status" value="1"/>
</dbReference>
<name>A0ABT6JNX3_9GAMM</name>
<feature type="compositionally biased region" description="Basic and acidic residues" evidence="1">
    <location>
        <begin position="33"/>
        <end position="68"/>
    </location>
</feature>
<dbReference type="InterPro" id="IPR051114">
    <property type="entry name" value="Mito_RNA_Proc_CCM1"/>
</dbReference>
<keyword evidence="4" id="KW-1185">Reference proteome</keyword>
<evidence type="ECO:0000313" key="3">
    <source>
        <dbReference type="EMBL" id="MDH5832337.1"/>
    </source>
</evidence>
<feature type="chain" id="PRO_5045448045" evidence="2">
    <location>
        <begin position="29"/>
        <end position="403"/>
    </location>
</feature>
<dbReference type="Pfam" id="PF14559">
    <property type="entry name" value="TPR_19"/>
    <property type="match status" value="1"/>
</dbReference>
<proteinExistence type="predicted"/>
<evidence type="ECO:0000256" key="2">
    <source>
        <dbReference type="SAM" id="SignalP"/>
    </source>
</evidence>
<dbReference type="EMBL" id="JARXRO010000001">
    <property type="protein sequence ID" value="MDH5832337.1"/>
    <property type="molecule type" value="Genomic_DNA"/>
</dbReference>
<sequence>MPKTNLPTRLLTAMMATGLMVATTSALAQSSSRAEERRAERASKGEGESVERQPRFPDATREEPDTKPSSRSSSTRLGKLSDAYEAQDVAQTQALADEIIADPKSNAYEKALAGRIAGALLIGQDDARSLQYLQGALEANGLGNEEHYEVMSIVAQLHAQEERYDQALATIEQLQTETRTQDPDIAAIKGNILLRLERYPEAIATLKPLAESPEAKSEWRQMLMAAYADSGQGGEATKLAEQIASSTPDDKRSQLNLAATYLQTEQYDKAAAVYEALRARGELTDEREYRNLMASYLSLDDGQAKAIEVINEGLEKNILKPDYQTYVALAQAHYFGEPQQIDQAIDAYGKAAPLAPNGETYLNLAKLLANEGRLPEAKQAAQQAIDKGVKAPDEAKRIIARTQ</sequence>
<protein>
    <submittedName>
        <fullName evidence="3">Tetratricopeptide repeat protein</fullName>
    </submittedName>
</protein>
<evidence type="ECO:0000256" key="1">
    <source>
        <dbReference type="SAM" id="MobiDB-lite"/>
    </source>
</evidence>
<dbReference type="RefSeq" id="WP_280576508.1">
    <property type="nucleotide sequence ID" value="NZ_JARXRO010000001.1"/>
</dbReference>
<comment type="caution">
    <text evidence="3">The sequence shown here is derived from an EMBL/GenBank/DDBJ whole genome shotgun (WGS) entry which is preliminary data.</text>
</comment>
<dbReference type="SUPFAM" id="SSF48452">
    <property type="entry name" value="TPR-like"/>
    <property type="match status" value="1"/>
</dbReference>
<dbReference type="Pfam" id="PF13432">
    <property type="entry name" value="TPR_16"/>
    <property type="match status" value="1"/>
</dbReference>
<dbReference type="Proteomes" id="UP001156873">
    <property type="component" value="Unassembled WGS sequence"/>
</dbReference>
<gene>
    <name evidence="3" type="ORF">QFW81_00120</name>
</gene>
<accession>A0ABT6JNX3</accession>
<dbReference type="PANTHER" id="PTHR47934:SF6">
    <property type="entry name" value="MITOCHONDRIAL GROUP I INTRON SPLICING FACTOR CCM1-RELATED"/>
    <property type="match status" value="1"/>
</dbReference>
<feature type="region of interest" description="Disordered" evidence="1">
    <location>
        <begin position="26"/>
        <end position="78"/>
    </location>
</feature>
<organism evidence="3 4">
    <name type="scientific">Luteimonas kalidii</name>
    <dbReference type="NCBI Taxonomy" id="3042025"/>
    <lineage>
        <taxon>Bacteria</taxon>
        <taxon>Pseudomonadati</taxon>
        <taxon>Pseudomonadota</taxon>
        <taxon>Gammaproteobacteria</taxon>
        <taxon>Lysobacterales</taxon>
        <taxon>Lysobacteraceae</taxon>
        <taxon>Luteimonas</taxon>
    </lineage>
</organism>